<name>A0A8D0F2T9_STROC</name>
<feature type="domain" description="C2H2-type" evidence="18">
    <location>
        <begin position="191"/>
        <end position="218"/>
    </location>
</feature>
<dbReference type="SUPFAM" id="SSF57667">
    <property type="entry name" value="beta-beta-alpha zinc fingers"/>
    <property type="match status" value="10"/>
</dbReference>
<dbReference type="FunFam" id="3.30.160.60:FF:001062">
    <property type="entry name" value="Zinc finger protein 142"/>
    <property type="match status" value="1"/>
</dbReference>
<dbReference type="GO" id="GO:0003677">
    <property type="term" value="F:DNA binding"/>
    <property type="evidence" value="ECO:0007669"/>
    <property type="project" value="UniProtKB-KW"/>
</dbReference>
<dbReference type="Proteomes" id="UP000694551">
    <property type="component" value="Unplaced"/>
</dbReference>
<feature type="region of interest" description="Disordered" evidence="17">
    <location>
        <begin position="887"/>
        <end position="985"/>
    </location>
</feature>
<dbReference type="GO" id="GO:0008270">
    <property type="term" value="F:zinc ion binding"/>
    <property type="evidence" value="ECO:0007669"/>
    <property type="project" value="UniProtKB-KW"/>
</dbReference>
<dbReference type="FunFam" id="3.30.160.60:FF:003444">
    <property type="entry name" value="Zinc finger protein 142"/>
    <property type="match status" value="1"/>
</dbReference>
<reference evidence="19" key="2">
    <citation type="submission" date="2025-09" db="UniProtKB">
        <authorList>
            <consortium name="Ensembl"/>
        </authorList>
    </citation>
    <scope>IDENTIFICATION</scope>
</reference>
<protein>
    <recommendedName>
        <fullName evidence="15">Zinc finger protein 142</fullName>
    </recommendedName>
</protein>
<keyword evidence="20" id="KW-1185">Reference proteome</keyword>
<dbReference type="FunFam" id="3.30.160.60:FF:000883">
    <property type="entry name" value="Zinc finger protein 142"/>
    <property type="match status" value="1"/>
</dbReference>
<dbReference type="Gene3D" id="3.30.160.60">
    <property type="entry name" value="Classic Zinc Finger"/>
    <property type="match status" value="19"/>
</dbReference>
<dbReference type="InterPro" id="IPR036236">
    <property type="entry name" value="Znf_C2H2_sf"/>
</dbReference>
<keyword evidence="5" id="KW-0597">Phosphoprotein</keyword>
<evidence type="ECO:0000256" key="11">
    <source>
        <dbReference type="ARBA" id="ARBA00023015"/>
    </source>
</evidence>
<feature type="domain" description="C2H2-type" evidence="18">
    <location>
        <begin position="1121"/>
        <end position="1149"/>
    </location>
</feature>
<feature type="compositionally biased region" description="Basic and acidic residues" evidence="17">
    <location>
        <begin position="137"/>
        <end position="148"/>
    </location>
</feature>
<keyword evidence="8 16" id="KW-0863">Zinc-finger</keyword>
<feature type="domain" description="C2H2-type" evidence="18">
    <location>
        <begin position="481"/>
        <end position="508"/>
    </location>
</feature>
<evidence type="ECO:0000256" key="9">
    <source>
        <dbReference type="ARBA" id="ARBA00022833"/>
    </source>
</evidence>
<evidence type="ECO:0000256" key="10">
    <source>
        <dbReference type="ARBA" id="ARBA00022843"/>
    </source>
</evidence>
<dbReference type="InterPro" id="IPR013087">
    <property type="entry name" value="Znf_C2H2_type"/>
</dbReference>
<feature type="domain" description="C2H2-type" evidence="18">
    <location>
        <begin position="1178"/>
        <end position="1206"/>
    </location>
</feature>
<feature type="domain" description="C2H2-type" evidence="18">
    <location>
        <begin position="1518"/>
        <end position="1545"/>
    </location>
</feature>
<dbReference type="FunFam" id="3.30.160.60:FF:001041">
    <property type="entry name" value="Zinc finger protein 142"/>
    <property type="match status" value="1"/>
</dbReference>
<dbReference type="InterPro" id="IPR057829">
    <property type="entry name" value="Znf_C2H2_ZN142_21/23"/>
</dbReference>
<feature type="domain" description="C2H2-type" evidence="18">
    <location>
        <begin position="1089"/>
        <end position="1119"/>
    </location>
</feature>
<keyword evidence="4" id="KW-1017">Isopeptide bond</keyword>
<sequence length="1613" mass="182867">MSTEVAVSEGASREMEALCSELLLPTSGEAGAVGSPGVASTGLAGTPPLPASQDLLLAEASMTGEGAHAEGGNVEIFIEAVAGNVTLSNTANATGMGCREGSVEGSLEGRKAAAGEEDLDSGGDESPEEDGESPCEGEAKEDGKMAPEKARVPWGSEFLYKTHMCPECKRCFKKRTHLVEHLHLHFPDPSLQCPNCHKYFTSKSKLKIHMMRETGEKAHRCPLCHYSSVEKNALNRHMASMHEDISNFYSDVYSCPVCEEKFRLSQALKEHLKTHKAEPKRLSCFQRGCDYCAEDRKEFVRHLKDAHGIKAVECKYYACSLLFGTAEDMEAHRKTHYAFHCQQCDFICSNKHVFRKHKKQGHPGSEQLQCSFCPYVTFNPVEFHDHVGKMHANEKIHKCTECTFATAHKRVLIRHMLLHTGEKPHKCELCDFTCRDVSYLSKHMLTHSNDKNFMCTECGYITKWKHYLNVHMRKHTGDLRYQCNQCSYRCHRADQLSSHKLRHQGKSLICEVCGFACKRKYELQKHMQAKHSQNYQCQYCTYQTKYKQALLNHENCKHTKQKEFRCALCSYCTFSNTSLFFHKRKIHGYVPGDKDWLENYASKELEISSPEPSQLESQGEETYQQAFTGPLLGQDTAPLESGSEAERGVGTAAGSTELTASGDVAGSCTLHLETLNVSSDPLLEHLTGEACTAQPESVEMLPCKEPSAAYEMLGSRDDLGLEDNDSTLEDIPDFEEEEADVQEDEEVRLEGNTKIRETSQAELPEAWLSVLKTAEQSHLPVPEDVSVLKALRKQDKEQAETLVLEGRVQMLVVQSESQIFKCEKCSYITRKEKSMSLHSKASCQSRRAPLVCRECGASFKQQRGLNTHLLKKCPVLLKKNKIFKPAGQEPPGLYQRADQPGTEMVKTEEGCLEESGHAESPWEAELLPEKTQESLAGEWASGCPAPEKSLLSDSTEVAEEPPQQGDGAEPSGAACRPQPEKPPEKYRLEGGKLHCNACSFVCSRVSTITSHVEDGCRSLEQPQSTEFPEGDPAGVETGQSSELPLGVAPPKATLPKRRRFSCPTCPFTCHQERAMKTHKKRGCVALGEFRCASCPFTSKVAKALRLHRKLHRKHYSKRPQLQCHQCEFTCKQARCLRQHVRIKHEGVKPHKCCYCEFSTTRRYRLEAHQSLHTGVGRIACGICSQTFGTNSKLRIHRLRVHEKTPTHFCPLCDYSSYLQNDITRHVNSCHRGELNFGCSRCEARFSSETALKQHVLRRHEEKVSYGCPHCGFVCHSEATLKCHVQKQHPHLECSTCKETFATREALEEHKTQHFSHRCELCSFAAKERQQLVRHYMESHEPAAPQDKPLQCPFCDFACCHQLVFDQHMKGHGGTRVYKCSDCEYTTKNRQKITWHIRIHTGEKPYKCHLCKYACADPSRLKYHMRIHKEERKYLCPDCGYKCKWVNQLKYHMTKHTGLKPYRCDECEYRTNRADALRVHKETRHREARSFICEQCGKAFKTRFLLKTHLKKHSEEKPYVCNACGRAFRWAAGLRHHYLTHTNEHPFFCRYCPYKAKQKFQVIKHIQRHHPECGASDPSQGVGKDPSTPTIHLHAVQRESRAEGPEPACHRTIY</sequence>
<dbReference type="FunFam" id="3.30.160.60:FF:001033">
    <property type="entry name" value="Zinc finger protein 142"/>
    <property type="match status" value="1"/>
</dbReference>
<feature type="domain" description="C2H2-type" evidence="18">
    <location>
        <begin position="1433"/>
        <end position="1460"/>
    </location>
</feature>
<dbReference type="FunFam" id="3.30.160.60:FF:001516">
    <property type="entry name" value="Zinc finger protein 142"/>
    <property type="match status" value="1"/>
</dbReference>
<dbReference type="FunFam" id="3.30.160.60:FF:000891">
    <property type="entry name" value="Zinc finger protein 142"/>
    <property type="match status" value="1"/>
</dbReference>
<dbReference type="Pfam" id="PF23611">
    <property type="entry name" value="zf-C2H2_16"/>
    <property type="match status" value="4"/>
</dbReference>
<keyword evidence="14" id="KW-0539">Nucleus</keyword>
<keyword evidence="6" id="KW-0479">Metal-binding</keyword>
<reference evidence="19" key="1">
    <citation type="submission" date="2025-08" db="UniProtKB">
        <authorList>
            <consortium name="Ensembl"/>
        </authorList>
    </citation>
    <scope>IDENTIFICATION</scope>
</reference>
<evidence type="ECO:0000313" key="20">
    <source>
        <dbReference type="Proteomes" id="UP000694551"/>
    </source>
</evidence>
<dbReference type="Pfam" id="PF23612">
    <property type="entry name" value="zf-C2H2_ZN142"/>
    <property type="match status" value="2"/>
</dbReference>
<dbReference type="FunFam" id="3.30.160.60:FF:002871">
    <property type="entry name" value="Zinc finger protein 142"/>
    <property type="match status" value="1"/>
</dbReference>
<keyword evidence="9" id="KW-0862">Zinc</keyword>
<keyword evidence="13" id="KW-0804">Transcription</keyword>
<feature type="domain" description="C2H2-type" evidence="18">
    <location>
        <begin position="535"/>
        <end position="563"/>
    </location>
</feature>
<keyword evidence="7" id="KW-0677">Repeat</keyword>
<dbReference type="SMART" id="SM00355">
    <property type="entry name" value="ZnF_C2H2"/>
    <property type="match status" value="36"/>
</dbReference>
<feature type="region of interest" description="Disordered" evidence="17">
    <location>
        <begin position="1020"/>
        <end position="1052"/>
    </location>
</feature>
<evidence type="ECO:0000256" key="1">
    <source>
        <dbReference type="ARBA" id="ARBA00003767"/>
    </source>
</evidence>
<feature type="domain" description="C2H2-type" evidence="18">
    <location>
        <begin position="1461"/>
        <end position="1489"/>
    </location>
</feature>
<dbReference type="FunFam" id="3.30.160.60:FF:001127">
    <property type="entry name" value="Zinc finger protein 142"/>
    <property type="match status" value="1"/>
</dbReference>
<dbReference type="FunFam" id="3.30.160.60:FF:002452">
    <property type="entry name" value="zinc finger protein 142 isoform X4"/>
    <property type="match status" value="1"/>
</dbReference>
<evidence type="ECO:0000256" key="13">
    <source>
        <dbReference type="ARBA" id="ARBA00023163"/>
    </source>
</evidence>
<comment type="similarity">
    <text evidence="3">Belongs to the krueppel C2H2-type zinc-finger protein family.</text>
</comment>
<feature type="domain" description="C2H2-type" evidence="18">
    <location>
        <begin position="1405"/>
        <end position="1432"/>
    </location>
</feature>
<evidence type="ECO:0000256" key="7">
    <source>
        <dbReference type="ARBA" id="ARBA00022737"/>
    </source>
</evidence>
<dbReference type="FunFam" id="3.30.160.60:FF:000614">
    <property type="entry name" value="Zinc finger protein 142"/>
    <property type="match status" value="1"/>
</dbReference>
<evidence type="ECO:0000256" key="14">
    <source>
        <dbReference type="ARBA" id="ARBA00023242"/>
    </source>
</evidence>
<dbReference type="PANTHER" id="PTHR24379">
    <property type="entry name" value="KRAB AND ZINC FINGER DOMAIN-CONTAINING"/>
    <property type="match status" value="1"/>
</dbReference>
<keyword evidence="12" id="KW-0238">DNA-binding</keyword>
<dbReference type="FunFam" id="3.30.160.60:FF:001657">
    <property type="entry name" value="Zinc finger protein 142"/>
    <property type="match status" value="1"/>
</dbReference>
<dbReference type="FunFam" id="3.30.160.60:FF:000803">
    <property type="entry name" value="zinc finger protein 142"/>
    <property type="match status" value="1"/>
</dbReference>
<comment type="function">
    <text evidence="1">May be involved in transcriptional regulation.</text>
</comment>
<dbReference type="GO" id="GO:0010468">
    <property type="term" value="P:regulation of gene expression"/>
    <property type="evidence" value="ECO:0007669"/>
    <property type="project" value="UniProtKB-ARBA"/>
</dbReference>
<evidence type="ECO:0000256" key="17">
    <source>
        <dbReference type="SAM" id="MobiDB-lite"/>
    </source>
</evidence>
<dbReference type="GO" id="GO:0005634">
    <property type="term" value="C:nucleus"/>
    <property type="evidence" value="ECO:0007669"/>
    <property type="project" value="UniProtKB-SubCell"/>
</dbReference>
<dbReference type="FunFam" id="3.30.160.60:FF:004680">
    <property type="match status" value="1"/>
</dbReference>
<evidence type="ECO:0000256" key="15">
    <source>
        <dbReference type="ARBA" id="ARBA00067482"/>
    </source>
</evidence>
<dbReference type="FunFam" id="3.30.160.60:FF:001595">
    <property type="entry name" value="Zinc finger protein 142"/>
    <property type="match status" value="1"/>
</dbReference>
<comment type="subcellular location">
    <subcellularLocation>
        <location evidence="2">Nucleus</location>
    </subcellularLocation>
</comment>
<evidence type="ECO:0000259" key="18">
    <source>
        <dbReference type="PROSITE" id="PS50157"/>
    </source>
</evidence>
<keyword evidence="10" id="KW-0832">Ubl conjugation</keyword>
<organism evidence="19 20">
    <name type="scientific">Strix occidentalis caurina</name>
    <name type="common">northern spotted owl</name>
    <dbReference type="NCBI Taxonomy" id="311401"/>
    <lineage>
        <taxon>Eukaryota</taxon>
        <taxon>Metazoa</taxon>
        <taxon>Chordata</taxon>
        <taxon>Craniata</taxon>
        <taxon>Vertebrata</taxon>
        <taxon>Euteleostomi</taxon>
        <taxon>Archelosauria</taxon>
        <taxon>Archosauria</taxon>
        <taxon>Dinosauria</taxon>
        <taxon>Saurischia</taxon>
        <taxon>Theropoda</taxon>
        <taxon>Coelurosauria</taxon>
        <taxon>Aves</taxon>
        <taxon>Neognathae</taxon>
        <taxon>Neoaves</taxon>
        <taxon>Telluraves</taxon>
        <taxon>Strigiformes</taxon>
        <taxon>Strigidae</taxon>
        <taxon>Strix</taxon>
    </lineage>
</organism>
<evidence type="ECO:0000256" key="16">
    <source>
        <dbReference type="PROSITE-ProRule" id="PRU00042"/>
    </source>
</evidence>
<dbReference type="Pfam" id="PF23574">
    <property type="entry name" value="zf-C2H2_ZNF142_18"/>
    <property type="match status" value="1"/>
</dbReference>
<keyword evidence="11" id="KW-0805">Transcription regulation</keyword>
<feature type="compositionally biased region" description="Basic and acidic residues" evidence="17">
    <location>
        <begin position="905"/>
        <end position="917"/>
    </location>
</feature>
<evidence type="ECO:0000256" key="12">
    <source>
        <dbReference type="ARBA" id="ARBA00023125"/>
    </source>
</evidence>
<dbReference type="InterPro" id="IPR057828">
    <property type="entry name" value="Znf_C2H2_ZNF142_13th"/>
</dbReference>
<dbReference type="Pfam" id="PF00096">
    <property type="entry name" value="zf-C2H2"/>
    <property type="match status" value="4"/>
</dbReference>
<feature type="domain" description="C2H2-type" evidence="18">
    <location>
        <begin position="163"/>
        <end position="190"/>
    </location>
</feature>
<dbReference type="FunFam" id="3.30.160.60:FF:001208">
    <property type="entry name" value="Zinc finger protein 142"/>
    <property type="match status" value="1"/>
</dbReference>
<feature type="domain" description="C2H2-type" evidence="18">
    <location>
        <begin position="1291"/>
        <end position="1318"/>
    </location>
</feature>
<dbReference type="Ensembl" id="ENSSOCT00000010878.1">
    <property type="protein sequence ID" value="ENSSOCP00000010593.1"/>
    <property type="gene ID" value="ENSSOCG00000007722.1"/>
</dbReference>
<evidence type="ECO:0000256" key="5">
    <source>
        <dbReference type="ARBA" id="ARBA00022553"/>
    </source>
</evidence>
<feature type="domain" description="C2H2-type" evidence="18">
    <location>
        <begin position="453"/>
        <end position="480"/>
    </location>
</feature>
<feature type="domain" description="C2H2-type" evidence="18">
    <location>
        <begin position="1236"/>
        <end position="1264"/>
    </location>
</feature>
<feature type="domain" description="C2H2-type" evidence="18">
    <location>
        <begin position="397"/>
        <end position="424"/>
    </location>
</feature>
<evidence type="ECO:0000256" key="3">
    <source>
        <dbReference type="ARBA" id="ARBA00006991"/>
    </source>
</evidence>
<dbReference type="FunFam" id="3.30.160.60:FF:000994">
    <property type="entry name" value="zinc finger protein 142"/>
    <property type="match status" value="1"/>
</dbReference>
<feature type="domain" description="C2H2-type" evidence="18">
    <location>
        <begin position="1316"/>
        <end position="1344"/>
    </location>
</feature>
<proteinExistence type="inferred from homology"/>
<dbReference type="PANTHER" id="PTHR24379:SF121">
    <property type="entry name" value="C2H2-TYPE DOMAIN-CONTAINING PROTEIN"/>
    <property type="match status" value="1"/>
</dbReference>
<feature type="domain" description="C2H2-type" evidence="18">
    <location>
        <begin position="1377"/>
        <end position="1404"/>
    </location>
</feature>
<dbReference type="PROSITE" id="PS50157">
    <property type="entry name" value="ZINC_FINGER_C2H2_2"/>
    <property type="match status" value="20"/>
</dbReference>
<feature type="region of interest" description="Disordered" evidence="17">
    <location>
        <begin position="97"/>
        <end position="148"/>
    </location>
</feature>
<evidence type="ECO:0000256" key="6">
    <source>
        <dbReference type="ARBA" id="ARBA00022723"/>
    </source>
</evidence>
<evidence type="ECO:0000313" key="19">
    <source>
        <dbReference type="Ensembl" id="ENSSOCP00000010593.1"/>
    </source>
</evidence>
<evidence type="ECO:0000256" key="2">
    <source>
        <dbReference type="ARBA" id="ARBA00004123"/>
    </source>
</evidence>
<feature type="domain" description="C2H2-type" evidence="18">
    <location>
        <begin position="1490"/>
        <end position="1517"/>
    </location>
</feature>
<dbReference type="PROSITE" id="PS00028">
    <property type="entry name" value="ZINC_FINGER_C2H2_1"/>
    <property type="match status" value="16"/>
</dbReference>
<feature type="domain" description="C2H2-type" evidence="18">
    <location>
        <begin position="425"/>
        <end position="452"/>
    </location>
</feature>
<dbReference type="InterPro" id="IPR056438">
    <property type="entry name" value="Znf-C2H2_CTCF"/>
</dbReference>
<feature type="domain" description="C2H2-type" evidence="18">
    <location>
        <begin position="253"/>
        <end position="280"/>
    </location>
</feature>
<evidence type="ECO:0000256" key="4">
    <source>
        <dbReference type="ARBA" id="ARBA00022499"/>
    </source>
</evidence>
<accession>A0A8D0F2T9</accession>
<dbReference type="FunFam" id="3.30.160.60:FF:002128">
    <property type="entry name" value="Zinc finger protein 142"/>
    <property type="match status" value="1"/>
</dbReference>
<feature type="compositionally biased region" description="Acidic residues" evidence="17">
    <location>
        <begin position="115"/>
        <end position="135"/>
    </location>
</feature>
<evidence type="ECO:0000256" key="8">
    <source>
        <dbReference type="ARBA" id="ARBA00022771"/>
    </source>
</evidence>